<reference evidence="3" key="1">
    <citation type="journal article" date="2018" name="Front. Microbiol.">
        <title>Genome-Based Analysis Reveals the Taxonomy and Diversity of the Family Idiomarinaceae.</title>
        <authorList>
            <person name="Liu Y."/>
            <person name="Lai Q."/>
            <person name="Shao Z."/>
        </authorList>
    </citation>
    <scope>NUCLEOTIDE SEQUENCE [LARGE SCALE GENOMIC DNA]</scope>
    <source>
        <strain evidence="3">CVS-6</strain>
    </source>
</reference>
<dbReference type="InterPro" id="IPR011009">
    <property type="entry name" value="Kinase-like_dom_sf"/>
</dbReference>
<dbReference type="InterPro" id="IPR002575">
    <property type="entry name" value="Aminoglycoside_PTrfase"/>
</dbReference>
<proteinExistence type="predicted"/>
<dbReference type="Gene3D" id="3.90.1200.10">
    <property type="match status" value="1"/>
</dbReference>
<name>A0A432YA18_9GAMM</name>
<accession>A0A432YA18</accession>
<dbReference type="GO" id="GO:0004674">
    <property type="term" value="F:protein serine/threonine kinase activity"/>
    <property type="evidence" value="ECO:0007669"/>
    <property type="project" value="UniProtKB-KW"/>
</dbReference>
<sequence>MTKPAICERGISVENKRELQLQAWCESVIGQSQQDLQPVFGDARPWRYYRITDGVRSFIAVDTKNTAIAMDNYRAVADAYREHGMQVPGLIAEHQQHGFMLMTDLGSSLLLSHLRESTLTQWYPKVYPQMAEIMQVRETARGPLPEFNEALLREELALMADWLFREHLQLMLTTAEQQIWRDFCDALVANALAQPQVGVHRKFHARNILVQPDESLAVTGFHDAAIGPITYDAVSLLRDCYVSWPAQIVAQLSTACYDYLRQIREDVAVSPAVWQRWFDLMGLQRHCYVCGLFARRCERDGNPGYLQDIPRNLAYLQEVAVNYAEFDEFREFLTERVMPAVAAVNK</sequence>
<protein>
    <submittedName>
        <fullName evidence="2">Serine/threonine protein kinase</fullName>
    </submittedName>
</protein>
<keyword evidence="3" id="KW-1185">Reference proteome</keyword>
<keyword evidence="2" id="KW-0723">Serine/threonine-protein kinase</keyword>
<gene>
    <name evidence="2" type="ORF">CWI71_11635</name>
</gene>
<evidence type="ECO:0000313" key="3">
    <source>
        <dbReference type="Proteomes" id="UP000288259"/>
    </source>
</evidence>
<dbReference type="SUPFAM" id="SSF56112">
    <property type="entry name" value="Protein kinase-like (PK-like)"/>
    <property type="match status" value="1"/>
</dbReference>
<comment type="caution">
    <text evidence="2">The sequence shown here is derived from an EMBL/GenBank/DDBJ whole genome shotgun (WGS) entry which is preliminary data.</text>
</comment>
<dbReference type="Proteomes" id="UP000288259">
    <property type="component" value="Unassembled WGS sequence"/>
</dbReference>
<evidence type="ECO:0000259" key="1">
    <source>
        <dbReference type="Pfam" id="PF01636"/>
    </source>
</evidence>
<dbReference type="EMBL" id="PIPY01000014">
    <property type="protein sequence ID" value="RUO57829.1"/>
    <property type="molecule type" value="Genomic_DNA"/>
</dbReference>
<dbReference type="Gene3D" id="3.30.200.20">
    <property type="entry name" value="Phosphorylase Kinase, domain 1"/>
    <property type="match status" value="1"/>
</dbReference>
<keyword evidence="2" id="KW-0808">Transferase</keyword>
<keyword evidence="2" id="KW-0418">Kinase</keyword>
<dbReference type="Pfam" id="PF01636">
    <property type="entry name" value="APH"/>
    <property type="match status" value="1"/>
</dbReference>
<feature type="domain" description="Aminoglycoside phosphotransferase" evidence="1">
    <location>
        <begin position="37"/>
        <end position="258"/>
    </location>
</feature>
<evidence type="ECO:0000313" key="2">
    <source>
        <dbReference type="EMBL" id="RUO57829.1"/>
    </source>
</evidence>
<dbReference type="AlphaFoldDB" id="A0A432YA18"/>
<organism evidence="2 3">
    <name type="scientific">Pseudidiomarina insulisalsae</name>
    <dbReference type="NCBI Taxonomy" id="575789"/>
    <lineage>
        <taxon>Bacteria</taxon>
        <taxon>Pseudomonadati</taxon>
        <taxon>Pseudomonadota</taxon>
        <taxon>Gammaproteobacteria</taxon>
        <taxon>Alteromonadales</taxon>
        <taxon>Idiomarinaceae</taxon>
        <taxon>Pseudidiomarina</taxon>
    </lineage>
</organism>